<keyword evidence="3" id="KW-1185">Reference proteome</keyword>
<feature type="transmembrane region" description="Helical" evidence="1">
    <location>
        <begin position="108"/>
        <end position="126"/>
    </location>
</feature>
<feature type="transmembrane region" description="Helical" evidence="1">
    <location>
        <begin position="55"/>
        <end position="73"/>
    </location>
</feature>
<name>A0A2T0TR24_9SPHI</name>
<dbReference type="Proteomes" id="UP000238034">
    <property type="component" value="Unassembled WGS sequence"/>
</dbReference>
<sequence>MLTKIVLIVWLLLLFAQDMRWRAVYWWMYPVLTILLILDRLSGVDAFAIMVDTSWNLVFLSVQFLLLSLYFRIKYKTWTNLTREHIGWGDILFLLCLGCYLPPINYLFFYMLSLGVILLFSLLVIALKRRSLNIPLAGLQAMIFAVVLMADLRAKGWDVGETEWFFSYLEK</sequence>
<evidence type="ECO:0000313" key="2">
    <source>
        <dbReference type="EMBL" id="PRY48091.1"/>
    </source>
</evidence>
<dbReference type="RefSeq" id="WP_106295592.1">
    <property type="nucleotide sequence ID" value="NZ_PVTH01000016.1"/>
</dbReference>
<dbReference type="AlphaFoldDB" id="A0A2T0TR24"/>
<comment type="caution">
    <text evidence="2">The sequence shown here is derived from an EMBL/GenBank/DDBJ whole genome shotgun (WGS) entry which is preliminary data.</text>
</comment>
<keyword evidence="1" id="KW-0472">Membrane</keyword>
<feature type="transmembrane region" description="Helical" evidence="1">
    <location>
        <begin position="85"/>
        <end position="101"/>
    </location>
</feature>
<dbReference type="EMBL" id="PVTH01000016">
    <property type="protein sequence ID" value="PRY48091.1"/>
    <property type="molecule type" value="Genomic_DNA"/>
</dbReference>
<protein>
    <recommendedName>
        <fullName evidence="4">Type IV leader peptidase family protein</fullName>
    </recommendedName>
</protein>
<keyword evidence="1" id="KW-0812">Transmembrane</keyword>
<evidence type="ECO:0000313" key="3">
    <source>
        <dbReference type="Proteomes" id="UP000238034"/>
    </source>
</evidence>
<keyword evidence="1" id="KW-1133">Transmembrane helix</keyword>
<feature type="transmembrane region" description="Helical" evidence="1">
    <location>
        <begin position="26"/>
        <end position="43"/>
    </location>
</feature>
<feature type="transmembrane region" description="Helical" evidence="1">
    <location>
        <begin position="132"/>
        <end position="150"/>
    </location>
</feature>
<accession>A0A2T0TR24</accession>
<proteinExistence type="predicted"/>
<evidence type="ECO:0008006" key="4">
    <source>
        <dbReference type="Google" id="ProtNLM"/>
    </source>
</evidence>
<organism evidence="2 3">
    <name type="scientific">Arcticibacter pallidicorallinus</name>
    <dbReference type="NCBI Taxonomy" id="1259464"/>
    <lineage>
        <taxon>Bacteria</taxon>
        <taxon>Pseudomonadati</taxon>
        <taxon>Bacteroidota</taxon>
        <taxon>Sphingobacteriia</taxon>
        <taxon>Sphingobacteriales</taxon>
        <taxon>Sphingobacteriaceae</taxon>
        <taxon>Arcticibacter</taxon>
    </lineage>
</organism>
<dbReference type="OrthoDB" id="798769at2"/>
<gene>
    <name evidence="2" type="ORF">B0I27_11625</name>
</gene>
<evidence type="ECO:0000256" key="1">
    <source>
        <dbReference type="SAM" id="Phobius"/>
    </source>
</evidence>
<reference evidence="2 3" key="1">
    <citation type="submission" date="2018-03" db="EMBL/GenBank/DDBJ databases">
        <title>Genomic Encyclopedia of Type Strains, Phase III (KMG-III): the genomes of soil and plant-associated and newly described type strains.</title>
        <authorList>
            <person name="Whitman W."/>
        </authorList>
    </citation>
    <scope>NUCLEOTIDE SEQUENCE [LARGE SCALE GENOMIC DNA]</scope>
    <source>
        <strain evidence="2 3">CGMCC 1.9313</strain>
    </source>
</reference>